<accession>A0A9D4ZNV0</accession>
<keyword evidence="3" id="KW-1185">Reference proteome</keyword>
<reference evidence="2 3" key="1">
    <citation type="submission" date="2021-01" db="EMBL/GenBank/DDBJ databases">
        <title>Adiantum capillus-veneris genome.</title>
        <authorList>
            <person name="Fang Y."/>
            <person name="Liao Q."/>
        </authorList>
    </citation>
    <scope>NUCLEOTIDE SEQUENCE [LARGE SCALE GENOMIC DNA]</scope>
    <source>
        <strain evidence="2">H3</strain>
        <tissue evidence="2">Leaf</tissue>
    </source>
</reference>
<proteinExistence type="predicted"/>
<feature type="compositionally biased region" description="Acidic residues" evidence="1">
    <location>
        <begin position="375"/>
        <end position="384"/>
    </location>
</feature>
<dbReference type="Proteomes" id="UP000886520">
    <property type="component" value="Chromosome 5"/>
</dbReference>
<dbReference type="InterPro" id="IPR011043">
    <property type="entry name" value="Gal_Oxase/kelch_b-propeller"/>
</dbReference>
<feature type="region of interest" description="Disordered" evidence="1">
    <location>
        <begin position="352"/>
        <end position="388"/>
    </location>
</feature>
<feature type="compositionally biased region" description="Basic and acidic residues" evidence="1">
    <location>
        <begin position="364"/>
        <end position="374"/>
    </location>
</feature>
<protein>
    <recommendedName>
        <fullName evidence="4">F-box domain-containing protein</fullName>
    </recommendedName>
</protein>
<dbReference type="PANTHER" id="PTHR31672">
    <property type="entry name" value="BNACNNG10540D PROTEIN"/>
    <property type="match status" value="1"/>
</dbReference>
<evidence type="ECO:0000313" key="3">
    <source>
        <dbReference type="Proteomes" id="UP000886520"/>
    </source>
</evidence>
<evidence type="ECO:0000313" key="2">
    <source>
        <dbReference type="EMBL" id="KAI5080291.1"/>
    </source>
</evidence>
<dbReference type="InterPro" id="IPR015915">
    <property type="entry name" value="Kelch-typ_b-propeller"/>
</dbReference>
<feature type="compositionally biased region" description="Acidic residues" evidence="1">
    <location>
        <begin position="352"/>
        <end position="363"/>
    </location>
</feature>
<organism evidence="2 3">
    <name type="scientific">Adiantum capillus-veneris</name>
    <name type="common">Maidenhair fern</name>
    <dbReference type="NCBI Taxonomy" id="13818"/>
    <lineage>
        <taxon>Eukaryota</taxon>
        <taxon>Viridiplantae</taxon>
        <taxon>Streptophyta</taxon>
        <taxon>Embryophyta</taxon>
        <taxon>Tracheophyta</taxon>
        <taxon>Polypodiopsida</taxon>
        <taxon>Polypodiidae</taxon>
        <taxon>Polypodiales</taxon>
        <taxon>Pteridineae</taxon>
        <taxon>Pteridaceae</taxon>
        <taxon>Vittarioideae</taxon>
        <taxon>Adiantum</taxon>
    </lineage>
</organism>
<dbReference type="AlphaFoldDB" id="A0A9D4ZNV0"/>
<gene>
    <name evidence="2" type="ORF">GOP47_0005770</name>
</gene>
<dbReference type="SUPFAM" id="SSF50965">
    <property type="entry name" value="Galactose oxidase, central domain"/>
    <property type="match status" value="1"/>
</dbReference>
<dbReference type="InterPro" id="IPR050796">
    <property type="entry name" value="SCF_F-box_component"/>
</dbReference>
<dbReference type="Gene3D" id="2.120.10.80">
    <property type="entry name" value="Kelch-type beta propeller"/>
    <property type="match status" value="1"/>
</dbReference>
<dbReference type="EMBL" id="JABFUD020000005">
    <property type="protein sequence ID" value="KAI5080291.1"/>
    <property type="molecule type" value="Genomic_DNA"/>
</dbReference>
<evidence type="ECO:0000256" key="1">
    <source>
        <dbReference type="SAM" id="MobiDB-lite"/>
    </source>
</evidence>
<name>A0A9D4ZNV0_ADICA</name>
<comment type="caution">
    <text evidence="2">The sequence shown here is derived from an EMBL/GenBank/DDBJ whole genome shotgun (WGS) entry which is preliminary data.</text>
</comment>
<evidence type="ECO:0008006" key="4">
    <source>
        <dbReference type="Google" id="ProtNLM"/>
    </source>
</evidence>
<sequence length="533" mass="59276">MELSMYRVVTSPFHQLLPTINMKQQAASICCSTSSRSKKARVDSPTKVKQVIISSSTRSKKARVDVDEFARNHEDFKTITADVLLPKLPVPCLLRFRSVCKAWNAAVMSPVAAQTTHKGYSYFILSNTFCKSAEQRLAFLDPLTLASKSVSPPFPLPSSSEARVLFLHSSQGLLGLLLYNLRTCASTIRVWNVVNNSWKELPPCPLLASNPRLQEPPLAIVPEALALPLLDNSGLFENFFARISLTPDNKHFCLTLAGVGISIWSLATYSSLSDTWDVDSATPFSSGTSCIEDVDFGARSIFPRNHSRSCVILDGKPIVQEARRLIPPILEQDFDEEAMDFCDDSYLYDSEEDEKLEAEGNEEEGIKPEEYKDQDVEEEPEEGERVDAGAGHSNFKLMIKAYDATSKQWKEAHTMEYEPPPYNVVKYGALLECRGRLFMVGKSKKHRDVEIWEGVSGAWRNIATMPSCFGAHYSHELSCLATDSSLILVGHDKFTCLYNLAQATWTPLSFSPPPYDIGVLHVSLHASSCILSA</sequence>
<dbReference type="PANTHER" id="PTHR31672:SF2">
    <property type="entry name" value="F-BOX DOMAIN-CONTAINING PROTEIN"/>
    <property type="match status" value="1"/>
</dbReference>